<dbReference type="SUPFAM" id="SSF103481">
    <property type="entry name" value="Multidrug resistance efflux transporter EmrE"/>
    <property type="match status" value="2"/>
</dbReference>
<comment type="subcellular location">
    <subcellularLocation>
        <location evidence="1">Cell membrane</location>
        <topology evidence="1">Multi-pass membrane protein</topology>
    </subcellularLocation>
</comment>
<protein>
    <submittedName>
        <fullName evidence="8">Chloramphenicol-sensitive protein RarD</fullName>
    </submittedName>
</protein>
<feature type="transmembrane region" description="Helical" evidence="6">
    <location>
        <begin position="214"/>
        <end position="237"/>
    </location>
</feature>
<feature type="transmembrane region" description="Helical" evidence="6">
    <location>
        <begin position="244"/>
        <end position="263"/>
    </location>
</feature>
<reference evidence="8 9" key="1">
    <citation type="submission" date="2016-10" db="EMBL/GenBank/DDBJ databases">
        <authorList>
            <person name="de Groot N.N."/>
        </authorList>
    </citation>
    <scope>NUCLEOTIDE SEQUENCE [LARGE SCALE GENOMIC DNA]</scope>
    <source>
        <strain evidence="8 9">DSM 22900</strain>
    </source>
</reference>
<organism evidence="8 9">
    <name type="scientific">Parapedobacter composti</name>
    <dbReference type="NCBI Taxonomy" id="623281"/>
    <lineage>
        <taxon>Bacteria</taxon>
        <taxon>Pseudomonadati</taxon>
        <taxon>Bacteroidota</taxon>
        <taxon>Sphingobacteriia</taxon>
        <taxon>Sphingobacteriales</taxon>
        <taxon>Sphingobacteriaceae</taxon>
        <taxon>Parapedobacter</taxon>
    </lineage>
</organism>
<dbReference type="OrthoDB" id="369870at2"/>
<keyword evidence="9" id="KW-1185">Reference proteome</keyword>
<dbReference type="STRING" id="623281.SAMN05421747_10122"/>
<feature type="transmembrane region" description="Helical" evidence="6">
    <location>
        <begin position="7"/>
        <end position="25"/>
    </location>
</feature>
<keyword evidence="3 6" id="KW-0812">Transmembrane</keyword>
<feature type="transmembrane region" description="Helical" evidence="6">
    <location>
        <begin position="185"/>
        <end position="202"/>
    </location>
</feature>
<feature type="domain" description="EamA" evidence="7">
    <location>
        <begin position="157"/>
        <end position="287"/>
    </location>
</feature>
<keyword evidence="5 6" id="KW-0472">Membrane</keyword>
<dbReference type="Pfam" id="PF00892">
    <property type="entry name" value="EamA"/>
    <property type="match status" value="2"/>
</dbReference>
<name>A0A1I1DR83_9SPHI</name>
<evidence type="ECO:0000256" key="2">
    <source>
        <dbReference type="ARBA" id="ARBA00022475"/>
    </source>
</evidence>
<feature type="transmembrane region" description="Helical" evidence="6">
    <location>
        <begin position="78"/>
        <end position="99"/>
    </location>
</feature>
<feature type="transmembrane region" description="Helical" evidence="6">
    <location>
        <begin position="157"/>
        <end position="173"/>
    </location>
</feature>
<dbReference type="InterPro" id="IPR037185">
    <property type="entry name" value="EmrE-like"/>
</dbReference>
<evidence type="ECO:0000256" key="6">
    <source>
        <dbReference type="SAM" id="Phobius"/>
    </source>
</evidence>
<dbReference type="GO" id="GO:0005886">
    <property type="term" value="C:plasma membrane"/>
    <property type="evidence" value="ECO:0007669"/>
    <property type="project" value="UniProtKB-SubCell"/>
</dbReference>
<dbReference type="Proteomes" id="UP000199577">
    <property type="component" value="Unassembled WGS sequence"/>
</dbReference>
<dbReference type="PANTHER" id="PTHR32322">
    <property type="entry name" value="INNER MEMBRANE TRANSPORTER"/>
    <property type="match status" value="1"/>
</dbReference>
<dbReference type="InterPro" id="IPR050638">
    <property type="entry name" value="AA-Vitamin_Transporters"/>
</dbReference>
<keyword evidence="4 6" id="KW-1133">Transmembrane helix</keyword>
<keyword evidence="2" id="KW-1003">Cell membrane</keyword>
<evidence type="ECO:0000313" key="9">
    <source>
        <dbReference type="Proteomes" id="UP000199577"/>
    </source>
</evidence>
<feature type="transmembrane region" description="Helical" evidence="6">
    <location>
        <begin position="134"/>
        <end position="151"/>
    </location>
</feature>
<evidence type="ECO:0000259" key="7">
    <source>
        <dbReference type="Pfam" id="PF00892"/>
    </source>
</evidence>
<dbReference type="AlphaFoldDB" id="A0A1I1DR83"/>
<sequence>MQHRLKYFSAALFAAALWGFMAIPLREIKAWPAEDILYYRIFASVTFCWLFIAIFRKKHLRADLQYVRTLPRKAQKRLGWLTLAASFLIMGNWFTFIYAVNHVSIQSAAFAYLVCPLLTTLAGFLILKENLSTLKKISIGIALVSVVMLARGSFQEVMWSVVIASLYALYLVVQRIIQQVDRLNVLAIQLTICSIAILPILLGQHHPFPVDATFWLNIGIIAIVFTIIPLYLSLYALNGISSSSVGILIYINPIIAFAVAVLYFHEHIYTYQLLAYAVLLIAVFLFNWETLRKVFHKFA</sequence>
<dbReference type="EMBL" id="FOLL01000001">
    <property type="protein sequence ID" value="SFB77495.1"/>
    <property type="molecule type" value="Genomic_DNA"/>
</dbReference>
<evidence type="ECO:0000256" key="1">
    <source>
        <dbReference type="ARBA" id="ARBA00004651"/>
    </source>
</evidence>
<evidence type="ECO:0000313" key="8">
    <source>
        <dbReference type="EMBL" id="SFB77495.1"/>
    </source>
</evidence>
<dbReference type="InterPro" id="IPR000620">
    <property type="entry name" value="EamA_dom"/>
</dbReference>
<accession>A0A1I1DR83</accession>
<feature type="transmembrane region" description="Helical" evidence="6">
    <location>
        <begin position="37"/>
        <end position="55"/>
    </location>
</feature>
<evidence type="ECO:0000256" key="5">
    <source>
        <dbReference type="ARBA" id="ARBA00023136"/>
    </source>
</evidence>
<feature type="transmembrane region" description="Helical" evidence="6">
    <location>
        <begin position="105"/>
        <end position="127"/>
    </location>
</feature>
<evidence type="ECO:0000256" key="3">
    <source>
        <dbReference type="ARBA" id="ARBA00022692"/>
    </source>
</evidence>
<feature type="domain" description="EamA" evidence="7">
    <location>
        <begin position="9"/>
        <end position="149"/>
    </location>
</feature>
<evidence type="ECO:0000256" key="4">
    <source>
        <dbReference type="ARBA" id="ARBA00022989"/>
    </source>
</evidence>
<proteinExistence type="predicted"/>
<gene>
    <name evidence="8" type="ORF">SAMN05421747_10122</name>
</gene>
<feature type="transmembrane region" description="Helical" evidence="6">
    <location>
        <begin position="269"/>
        <end position="288"/>
    </location>
</feature>
<dbReference type="RefSeq" id="WP_090969886.1">
    <property type="nucleotide sequence ID" value="NZ_FOLL01000001.1"/>
</dbReference>
<dbReference type="PANTHER" id="PTHR32322:SF18">
    <property type="entry name" value="S-ADENOSYLMETHIONINE_S-ADENOSYLHOMOCYSTEINE TRANSPORTER"/>
    <property type="match status" value="1"/>
</dbReference>